<accession>A0A4P9UQ74</accession>
<feature type="transmembrane region" description="Helical" evidence="1">
    <location>
        <begin position="83"/>
        <end position="103"/>
    </location>
</feature>
<keyword evidence="1" id="KW-1133">Transmembrane helix</keyword>
<feature type="transmembrane region" description="Helical" evidence="1">
    <location>
        <begin position="46"/>
        <end position="62"/>
    </location>
</feature>
<keyword evidence="3" id="KW-1185">Reference proteome</keyword>
<name>A0A4P9UQ74_METBY</name>
<feature type="transmembrane region" description="Helical" evidence="1">
    <location>
        <begin position="133"/>
        <end position="150"/>
    </location>
</feature>
<feature type="transmembrane region" description="Helical" evidence="1">
    <location>
        <begin position="156"/>
        <end position="176"/>
    </location>
</feature>
<dbReference type="KEGG" id="mbur:EQU24_09285"/>
<dbReference type="EMBL" id="CP035467">
    <property type="protein sequence ID" value="QCW82411.1"/>
    <property type="molecule type" value="Genomic_DNA"/>
</dbReference>
<dbReference type="RefSeq" id="WP_014148855.1">
    <property type="nucleotide sequence ID" value="NZ_CP035467.1"/>
</dbReference>
<organism evidence="2 3">
    <name type="scientific">Methylotuvimicrobium buryatense</name>
    <name type="common">Methylomicrobium buryatense</name>
    <dbReference type="NCBI Taxonomy" id="95641"/>
    <lineage>
        <taxon>Bacteria</taxon>
        <taxon>Pseudomonadati</taxon>
        <taxon>Pseudomonadota</taxon>
        <taxon>Gammaproteobacteria</taxon>
        <taxon>Methylococcales</taxon>
        <taxon>Methylococcaceae</taxon>
        <taxon>Methylotuvimicrobium</taxon>
    </lineage>
</organism>
<dbReference type="AlphaFoldDB" id="A0A4P9UQ74"/>
<feature type="transmembrane region" description="Helical" evidence="1">
    <location>
        <begin position="109"/>
        <end position="126"/>
    </location>
</feature>
<dbReference type="OrthoDB" id="5566383at2"/>
<feature type="transmembrane region" description="Helical" evidence="1">
    <location>
        <begin position="21"/>
        <end position="40"/>
    </location>
</feature>
<sequence length="198" mass="22609">MSRHKNPWNIDGIIRNIYLNEIIFLGLIGLCFIGDLIGYLSERAVLFYWLTMTPIFFISSVISEKAAALQSGRDTPHFLKYEAIFWLSAFIAVMLIMLLWHASIIETEATGLIIHIILAHTMLLTGTLLGIRFYLIGFFLFLTAGLTIAVEGEVGRSVFIAVPVIILGLYYEKYFLFPSIRNKIEQAYRGDEIYEDEE</sequence>
<keyword evidence="1" id="KW-0472">Membrane</keyword>
<evidence type="ECO:0000313" key="3">
    <source>
        <dbReference type="Proteomes" id="UP000305881"/>
    </source>
</evidence>
<keyword evidence="1" id="KW-0812">Transmembrane</keyword>
<protein>
    <submittedName>
        <fullName evidence="2">Uncharacterized protein</fullName>
    </submittedName>
</protein>
<dbReference type="Proteomes" id="UP000305881">
    <property type="component" value="Chromosome"/>
</dbReference>
<proteinExistence type="predicted"/>
<gene>
    <name evidence="2" type="ORF">EQU24_09285</name>
</gene>
<evidence type="ECO:0000313" key="2">
    <source>
        <dbReference type="EMBL" id="QCW82411.1"/>
    </source>
</evidence>
<evidence type="ECO:0000256" key="1">
    <source>
        <dbReference type="SAM" id="Phobius"/>
    </source>
</evidence>
<reference evidence="3" key="1">
    <citation type="journal article" date="2019" name="J. Bacteriol.">
        <title>A Mutagenic Screen Identifies a TonB-Dependent Receptor Required for the Lanthanide Metal Switch in the Type I Methanotroph 'Methylotuvimicrobium buryatense' 5GB1C.</title>
        <authorList>
            <person name="Groom J.D."/>
            <person name="Ford S.M."/>
            <person name="Pesesky M.W."/>
            <person name="Lidstrom M.E."/>
        </authorList>
    </citation>
    <scope>NUCLEOTIDE SEQUENCE [LARGE SCALE GENOMIC DNA]</scope>
    <source>
        <strain evidence="3">5GB1C</strain>
    </source>
</reference>